<organism evidence="1 2">
    <name type="scientific">Blattamonas nauphoetae</name>
    <dbReference type="NCBI Taxonomy" id="2049346"/>
    <lineage>
        <taxon>Eukaryota</taxon>
        <taxon>Metamonada</taxon>
        <taxon>Preaxostyla</taxon>
        <taxon>Oxymonadida</taxon>
        <taxon>Blattamonas</taxon>
    </lineage>
</organism>
<gene>
    <name evidence="1" type="ORF">BLNAU_21108</name>
</gene>
<evidence type="ECO:0000313" key="2">
    <source>
        <dbReference type="Proteomes" id="UP001281761"/>
    </source>
</evidence>
<comment type="caution">
    <text evidence="1">The sequence shown here is derived from an EMBL/GenBank/DDBJ whole genome shotgun (WGS) entry which is preliminary data.</text>
</comment>
<evidence type="ECO:0000313" key="1">
    <source>
        <dbReference type="EMBL" id="KAK2943962.1"/>
    </source>
</evidence>
<protein>
    <submittedName>
        <fullName evidence="1">Uncharacterized protein</fullName>
    </submittedName>
</protein>
<dbReference type="Proteomes" id="UP001281761">
    <property type="component" value="Unassembled WGS sequence"/>
</dbReference>
<accession>A0ABQ9WZ04</accession>
<name>A0ABQ9WZ04_9EUKA</name>
<sequence length="182" mass="21168">MGSTSTPAALIELTRLELNEDHEQQPLRETVFNQALVPSEEYIRWLCANRYSIDEEKLSEDFVSILTDLLQICPDHRPTLDFVLNLPVSLAFSSSLTFFEYDVSTYQYFDGMVYNEHEWVDIGARTRPLRAILLRSLRSDGYEDALEQRAIVTDYGKYRMLTLQDSIRLLIIYGANIPKRDY</sequence>
<dbReference type="EMBL" id="JARBJD010000320">
    <property type="protein sequence ID" value="KAK2943962.1"/>
    <property type="molecule type" value="Genomic_DNA"/>
</dbReference>
<proteinExistence type="predicted"/>
<keyword evidence="2" id="KW-1185">Reference proteome</keyword>
<reference evidence="1 2" key="1">
    <citation type="journal article" date="2022" name="bioRxiv">
        <title>Genomics of Preaxostyla Flagellates Illuminates Evolutionary Transitions and the Path Towards Mitochondrial Loss.</title>
        <authorList>
            <person name="Novak L.V.F."/>
            <person name="Treitli S.C."/>
            <person name="Pyrih J."/>
            <person name="Halakuc P."/>
            <person name="Pipaliya S.V."/>
            <person name="Vacek V."/>
            <person name="Brzon O."/>
            <person name="Soukal P."/>
            <person name="Eme L."/>
            <person name="Dacks J.B."/>
            <person name="Karnkowska A."/>
            <person name="Elias M."/>
            <person name="Hampl V."/>
        </authorList>
    </citation>
    <scope>NUCLEOTIDE SEQUENCE [LARGE SCALE GENOMIC DNA]</scope>
    <source>
        <strain evidence="1">NAU3</strain>
        <tissue evidence="1">Gut</tissue>
    </source>
</reference>